<gene>
    <name evidence="4" type="ORF">JOD17_000718</name>
</gene>
<dbReference type="InterPro" id="IPR052169">
    <property type="entry name" value="CW_Biosynth-Accessory"/>
</dbReference>
<comment type="caution">
    <text evidence="4">The sequence shown here is derived from an EMBL/GenBank/DDBJ whole genome shotgun (WGS) entry which is preliminary data.</text>
</comment>
<name>A0ABS2P9F8_9BACL</name>
<keyword evidence="5" id="KW-1185">Reference proteome</keyword>
<feature type="transmembrane region" description="Helical" evidence="2">
    <location>
        <begin position="23"/>
        <end position="44"/>
    </location>
</feature>
<comment type="similarity">
    <text evidence="1">Belongs to the CapA family.</text>
</comment>
<dbReference type="RefSeq" id="WP_204695733.1">
    <property type="nucleotide sequence ID" value="NZ_JAFBEC010000002.1"/>
</dbReference>
<reference evidence="4 5" key="1">
    <citation type="submission" date="2021-01" db="EMBL/GenBank/DDBJ databases">
        <title>Genomic Encyclopedia of Type Strains, Phase IV (KMG-IV): sequencing the most valuable type-strain genomes for metagenomic binning, comparative biology and taxonomic classification.</title>
        <authorList>
            <person name="Goeker M."/>
        </authorList>
    </citation>
    <scope>NUCLEOTIDE SEQUENCE [LARGE SCALE GENOMIC DNA]</scope>
    <source>
        <strain evidence="4 5">DSM 25540</strain>
    </source>
</reference>
<evidence type="ECO:0000259" key="3">
    <source>
        <dbReference type="SMART" id="SM00854"/>
    </source>
</evidence>
<proteinExistence type="inferred from homology"/>
<sequence length="381" mass="42763">MENEKFTFKEKMLAFTKKHKKRALPHSIIGVVVTLAILLAANWWPLPERESLAETGSQEEESIFTASMVGDMMLGRYVSNVIDHRGGDFLLHYAQPYFDEADYVTGNLENPLLIDGHDYVPADKEIHLEAPAETVQILENAGFSTVNIANNHILDYGQQGLYDTLDVLDRSSVNAVGQVQNPAIDYQQINGITVATIGFNDVYYGGGQEGVLSATPSESLEYIKAAKSGEDAADLVIAHVHAGVEYTSTPTERQEQLMKAYVDAGADIVIGHHPHVLQSVETYNDGIIFYSLGNFIFDQGWTRTRDTALAQYHLYEDGRAEIELVPFRVHEAQPRAITGPREEYFKQRIFQQLTKDTTDDQAYEIRDGRLIFEVDHRHVVN</sequence>
<dbReference type="Proteomes" id="UP000741863">
    <property type="component" value="Unassembled WGS sequence"/>
</dbReference>
<keyword evidence="2" id="KW-0472">Membrane</keyword>
<organism evidence="4 5">
    <name type="scientific">Geomicrobium sediminis</name>
    <dbReference type="NCBI Taxonomy" id="1347788"/>
    <lineage>
        <taxon>Bacteria</taxon>
        <taxon>Bacillati</taxon>
        <taxon>Bacillota</taxon>
        <taxon>Bacilli</taxon>
        <taxon>Bacillales</taxon>
        <taxon>Geomicrobium</taxon>
    </lineage>
</organism>
<dbReference type="PANTHER" id="PTHR33393">
    <property type="entry name" value="POLYGLUTAMINE SYNTHESIS ACCESSORY PROTEIN RV0574C-RELATED"/>
    <property type="match status" value="1"/>
</dbReference>
<keyword evidence="2" id="KW-0812">Transmembrane</keyword>
<dbReference type="EMBL" id="JAFBEC010000002">
    <property type="protein sequence ID" value="MBM7631626.1"/>
    <property type="molecule type" value="Genomic_DNA"/>
</dbReference>
<evidence type="ECO:0000256" key="1">
    <source>
        <dbReference type="ARBA" id="ARBA00005662"/>
    </source>
</evidence>
<dbReference type="Pfam" id="PF09587">
    <property type="entry name" value="PGA_cap"/>
    <property type="match status" value="1"/>
</dbReference>
<evidence type="ECO:0000256" key="2">
    <source>
        <dbReference type="SAM" id="Phobius"/>
    </source>
</evidence>
<dbReference type="SMART" id="SM00854">
    <property type="entry name" value="PGA_cap"/>
    <property type="match status" value="1"/>
</dbReference>
<evidence type="ECO:0000313" key="4">
    <source>
        <dbReference type="EMBL" id="MBM7631626.1"/>
    </source>
</evidence>
<dbReference type="SUPFAM" id="SSF56300">
    <property type="entry name" value="Metallo-dependent phosphatases"/>
    <property type="match status" value="1"/>
</dbReference>
<evidence type="ECO:0000313" key="5">
    <source>
        <dbReference type="Proteomes" id="UP000741863"/>
    </source>
</evidence>
<dbReference type="CDD" id="cd07381">
    <property type="entry name" value="MPP_CapA"/>
    <property type="match status" value="1"/>
</dbReference>
<dbReference type="PANTHER" id="PTHR33393:SF13">
    <property type="entry name" value="PGA BIOSYNTHESIS PROTEIN CAPA"/>
    <property type="match status" value="1"/>
</dbReference>
<accession>A0ABS2P9F8</accession>
<protein>
    <submittedName>
        <fullName evidence="4">Poly-gamma-glutamate synthesis protein (Capsule biosynthesis protein)</fullName>
    </submittedName>
</protein>
<feature type="domain" description="Capsule synthesis protein CapA" evidence="3">
    <location>
        <begin position="65"/>
        <end position="299"/>
    </location>
</feature>
<dbReference type="Gene3D" id="3.60.21.10">
    <property type="match status" value="1"/>
</dbReference>
<keyword evidence="2" id="KW-1133">Transmembrane helix</keyword>
<dbReference type="InterPro" id="IPR029052">
    <property type="entry name" value="Metallo-depent_PP-like"/>
</dbReference>
<dbReference type="InterPro" id="IPR019079">
    <property type="entry name" value="Capsule_synth_CapA"/>
</dbReference>